<dbReference type="RefSeq" id="WP_148134665.1">
    <property type="nucleotide sequence ID" value="NZ_CP017634.1"/>
</dbReference>
<evidence type="ECO:0000256" key="3">
    <source>
        <dbReference type="ARBA" id="ARBA00022723"/>
    </source>
</evidence>
<dbReference type="NCBIfam" id="NF004885">
    <property type="entry name" value="PRK06246.1"/>
    <property type="match status" value="1"/>
</dbReference>
<reference evidence="8 9" key="1">
    <citation type="submission" date="2016-10" db="EMBL/GenBank/DDBJ databases">
        <title>Complete Genome Sequence of Peptococcaceae strain DCMF.</title>
        <authorList>
            <person name="Edwards R.J."/>
            <person name="Holland S.I."/>
            <person name="Deshpande N.P."/>
            <person name="Wong Y.K."/>
            <person name="Ertan H."/>
            <person name="Manefield M."/>
            <person name="Russell T.L."/>
            <person name="Lee M.J."/>
        </authorList>
    </citation>
    <scope>NUCLEOTIDE SEQUENCE [LARGE SCALE GENOMIC DNA]</scope>
    <source>
        <strain evidence="8 9">DCMF</strain>
    </source>
</reference>
<accession>A0A3G1KSH3</accession>
<gene>
    <name evidence="8" type="ORF">DCMF_12060</name>
</gene>
<evidence type="ECO:0000256" key="4">
    <source>
        <dbReference type="ARBA" id="ARBA00023004"/>
    </source>
</evidence>
<dbReference type="InterPro" id="IPR051208">
    <property type="entry name" value="Class-I_Fumarase/Tartrate_DH"/>
</dbReference>
<protein>
    <submittedName>
        <fullName evidence="8">Fumarate hydratase</fullName>
    </submittedName>
</protein>
<dbReference type="OrthoDB" id="9798978at2"/>
<proteinExistence type="inferred from homology"/>
<comment type="similarity">
    <text evidence="1">Belongs to the class-I fumarase family.</text>
</comment>
<dbReference type="KEGG" id="fwa:DCMF_12060"/>
<organism evidence="8 9">
    <name type="scientific">Formimonas warabiya</name>
    <dbReference type="NCBI Taxonomy" id="1761012"/>
    <lineage>
        <taxon>Bacteria</taxon>
        <taxon>Bacillati</taxon>
        <taxon>Bacillota</taxon>
        <taxon>Clostridia</taxon>
        <taxon>Eubacteriales</taxon>
        <taxon>Peptococcaceae</taxon>
        <taxon>Candidatus Formimonas</taxon>
    </lineage>
</organism>
<dbReference type="EMBL" id="CP017634">
    <property type="protein sequence ID" value="ATW25409.1"/>
    <property type="molecule type" value="Genomic_DNA"/>
</dbReference>
<dbReference type="NCBIfam" id="TIGR00722">
    <property type="entry name" value="ttdA_fumA_fumB"/>
    <property type="match status" value="1"/>
</dbReference>
<keyword evidence="2" id="KW-0004">4Fe-4S</keyword>
<sequence length="281" mass="30324">MREIDTDCIKNTVKELYIKASYLIGPDILTALKGSLEKEESPTGKSVLEQIMKNHEIAAGEKIPICQDTGMAVLFIRLGQEVRLVGGDFTEAVNQGVREAYQEGFLRKSVVADPLFDRKNTKDNTPAVIYVDVAPGDKIHFQITAKGFGSENMSRLKVLTPADGEQGVKDFVVETVKIAGPNPCPPVIVGVGIGGTIDKAAQIAKKATLREIGRSNEDTRYARLEEEILEEINRSGIGPAGLGGRVTALAVNIDHYPTHIAGLPVVVNVCCHAARHAEAEI</sequence>
<evidence type="ECO:0000259" key="7">
    <source>
        <dbReference type="Pfam" id="PF05681"/>
    </source>
</evidence>
<dbReference type="Proteomes" id="UP000323521">
    <property type="component" value="Chromosome"/>
</dbReference>
<evidence type="ECO:0000313" key="8">
    <source>
        <dbReference type="EMBL" id="ATW25409.1"/>
    </source>
</evidence>
<dbReference type="GO" id="GO:0051539">
    <property type="term" value="F:4 iron, 4 sulfur cluster binding"/>
    <property type="evidence" value="ECO:0007669"/>
    <property type="project" value="UniProtKB-KW"/>
</dbReference>
<dbReference type="AlphaFoldDB" id="A0A3G1KSH3"/>
<evidence type="ECO:0000256" key="2">
    <source>
        <dbReference type="ARBA" id="ARBA00022485"/>
    </source>
</evidence>
<keyword evidence="3" id="KW-0479">Metal-binding</keyword>
<feature type="domain" description="Fe-S hydro-lyase tartrate dehydratase alpha-type catalytic" evidence="7">
    <location>
        <begin position="11"/>
        <end position="279"/>
    </location>
</feature>
<evidence type="ECO:0000256" key="6">
    <source>
        <dbReference type="ARBA" id="ARBA00023239"/>
    </source>
</evidence>
<evidence type="ECO:0000313" key="9">
    <source>
        <dbReference type="Proteomes" id="UP000323521"/>
    </source>
</evidence>
<keyword evidence="9" id="KW-1185">Reference proteome</keyword>
<keyword evidence="4" id="KW-0408">Iron</keyword>
<dbReference type="GO" id="GO:0046872">
    <property type="term" value="F:metal ion binding"/>
    <property type="evidence" value="ECO:0007669"/>
    <property type="project" value="UniProtKB-KW"/>
</dbReference>
<evidence type="ECO:0000256" key="5">
    <source>
        <dbReference type="ARBA" id="ARBA00023014"/>
    </source>
</evidence>
<dbReference type="GO" id="GO:0016829">
    <property type="term" value="F:lyase activity"/>
    <property type="evidence" value="ECO:0007669"/>
    <property type="project" value="UniProtKB-KW"/>
</dbReference>
<dbReference type="PANTHER" id="PTHR30389:SF17">
    <property type="entry name" value="L(+)-TARTRATE DEHYDRATASE SUBUNIT ALPHA-RELATED"/>
    <property type="match status" value="1"/>
</dbReference>
<dbReference type="Pfam" id="PF05681">
    <property type="entry name" value="Fumerase"/>
    <property type="match status" value="1"/>
</dbReference>
<name>A0A3G1KSH3_FORW1</name>
<evidence type="ECO:0000256" key="1">
    <source>
        <dbReference type="ARBA" id="ARBA00008876"/>
    </source>
</evidence>
<keyword evidence="6" id="KW-0456">Lyase</keyword>
<keyword evidence="5" id="KW-0411">Iron-sulfur</keyword>
<dbReference type="PANTHER" id="PTHR30389">
    <property type="entry name" value="FUMARATE HYDRATASE-RELATED"/>
    <property type="match status" value="1"/>
</dbReference>
<dbReference type="InterPro" id="IPR004646">
    <property type="entry name" value="Fe-S_hydro-lyase_TtdA-typ_cat"/>
</dbReference>